<dbReference type="EMBL" id="JAHZSS010000003">
    <property type="protein sequence ID" value="MBW8190260.1"/>
    <property type="molecule type" value="Genomic_DNA"/>
</dbReference>
<keyword evidence="2" id="KW-0067">ATP-binding</keyword>
<accession>A0ABS7EDC9</accession>
<comment type="cofactor">
    <cofactor evidence="2">
        <name>Mg(2+)</name>
        <dbReference type="ChEBI" id="CHEBI:18420"/>
    </cofactor>
</comment>
<dbReference type="Gene3D" id="3.40.50.300">
    <property type="entry name" value="P-loop containing nucleotide triphosphate hydrolases"/>
    <property type="match status" value="1"/>
</dbReference>
<dbReference type="CDD" id="cd03109">
    <property type="entry name" value="DTBS"/>
    <property type="match status" value="1"/>
</dbReference>
<dbReference type="RefSeq" id="WP_220102938.1">
    <property type="nucleotide sequence ID" value="NZ_JAHZSS010000003.1"/>
</dbReference>
<comment type="catalytic activity">
    <reaction evidence="2">
        <text>(7R,8S)-7,8-diammoniononanoate + CO2 + ATP = (4R,5S)-dethiobiotin + ADP + phosphate + 3 H(+)</text>
        <dbReference type="Rhea" id="RHEA:15805"/>
        <dbReference type="ChEBI" id="CHEBI:15378"/>
        <dbReference type="ChEBI" id="CHEBI:16526"/>
        <dbReference type="ChEBI" id="CHEBI:30616"/>
        <dbReference type="ChEBI" id="CHEBI:43474"/>
        <dbReference type="ChEBI" id="CHEBI:149469"/>
        <dbReference type="ChEBI" id="CHEBI:149473"/>
        <dbReference type="ChEBI" id="CHEBI:456216"/>
        <dbReference type="EC" id="6.3.3.3"/>
    </reaction>
</comment>
<name>A0ABS7EDC9_9GAMM</name>
<dbReference type="Proteomes" id="UP001166251">
    <property type="component" value="Unassembled WGS sequence"/>
</dbReference>
<feature type="binding site" evidence="2">
    <location>
        <begin position="117"/>
        <end position="120"/>
    </location>
    <ligand>
        <name>ATP</name>
        <dbReference type="ChEBI" id="CHEBI:30616"/>
    </ligand>
</feature>
<keyword evidence="2" id="KW-0460">Magnesium</keyword>
<organism evidence="3 4">
    <name type="scientific">Neiella holothuriorum</name>
    <dbReference type="NCBI Taxonomy" id="2870530"/>
    <lineage>
        <taxon>Bacteria</taxon>
        <taxon>Pseudomonadati</taxon>
        <taxon>Pseudomonadota</taxon>
        <taxon>Gammaproteobacteria</taxon>
        <taxon>Alteromonadales</taxon>
        <taxon>Echinimonadaceae</taxon>
        <taxon>Neiella</taxon>
    </lineage>
</organism>
<dbReference type="PIRSF" id="PIRSF006755">
    <property type="entry name" value="DTB_synth"/>
    <property type="match status" value="1"/>
</dbReference>
<dbReference type="InterPro" id="IPR027417">
    <property type="entry name" value="P-loop_NTPase"/>
</dbReference>
<comment type="caution">
    <text evidence="3">The sequence shown here is derived from an EMBL/GenBank/DDBJ whole genome shotgun (WGS) entry which is preliminary data.</text>
</comment>
<dbReference type="SUPFAM" id="SSF52540">
    <property type="entry name" value="P-loop containing nucleoside triphosphate hydrolases"/>
    <property type="match status" value="1"/>
</dbReference>
<evidence type="ECO:0000313" key="3">
    <source>
        <dbReference type="EMBL" id="MBW8190260.1"/>
    </source>
</evidence>
<protein>
    <recommendedName>
        <fullName evidence="2">ATP-dependent dethiobiotin synthetase BioD</fullName>
        <ecNumber evidence="2">6.3.3.3</ecNumber>
    </recommendedName>
    <alternativeName>
        <fullName evidence="2">DTB synthetase</fullName>
        <shortName evidence="2">DTBS</shortName>
    </alternativeName>
    <alternativeName>
        <fullName evidence="2">Dethiobiotin synthase</fullName>
    </alternativeName>
</protein>
<dbReference type="PANTHER" id="PTHR43210">
    <property type="entry name" value="DETHIOBIOTIN SYNTHETASE"/>
    <property type="match status" value="1"/>
</dbReference>
<feature type="binding site" evidence="2">
    <location>
        <position position="117"/>
    </location>
    <ligand>
        <name>Mg(2+)</name>
        <dbReference type="ChEBI" id="CHEBI:18420"/>
    </ligand>
</feature>
<evidence type="ECO:0000313" key="4">
    <source>
        <dbReference type="Proteomes" id="UP001166251"/>
    </source>
</evidence>
<feature type="binding site" evidence="2">
    <location>
        <begin position="207"/>
        <end position="209"/>
    </location>
    <ligand>
        <name>ATP</name>
        <dbReference type="ChEBI" id="CHEBI:30616"/>
    </ligand>
</feature>
<keyword evidence="2" id="KW-0963">Cytoplasm</keyword>
<proteinExistence type="inferred from homology"/>
<comment type="subcellular location">
    <subcellularLocation>
        <location evidence="2">Cytoplasm</location>
    </subcellularLocation>
</comment>
<feature type="binding site" evidence="2">
    <location>
        <position position="54"/>
    </location>
    <ligand>
        <name>Mg(2+)</name>
        <dbReference type="ChEBI" id="CHEBI:18420"/>
    </ligand>
</feature>
<comment type="similarity">
    <text evidence="2">Belongs to the dethiobiotin synthetase family.</text>
</comment>
<dbReference type="Pfam" id="PF13500">
    <property type="entry name" value="AAA_26"/>
    <property type="match status" value="1"/>
</dbReference>
<keyword evidence="2 3" id="KW-0436">Ligase</keyword>
<evidence type="ECO:0000256" key="2">
    <source>
        <dbReference type="HAMAP-Rule" id="MF_00336"/>
    </source>
</evidence>
<feature type="binding site" evidence="2">
    <location>
        <position position="16"/>
    </location>
    <ligand>
        <name>Mg(2+)</name>
        <dbReference type="ChEBI" id="CHEBI:18420"/>
    </ligand>
</feature>
<evidence type="ECO:0000256" key="1">
    <source>
        <dbReference type="ARBA" id="ARBA00022756"/>
    </source>
</evidence>
<feature type="active site" evidence="2">
    <location>
        <position position="37"/>
    </location>
</feature>
<keyword evidence="2" id="KW-0547">Nucleotide-binding</keyword>
<comment type="subunit">
    <text evidence="2">Homodimer.</text>
</comment>
<dbReference type="EC" id="6.3.3.3" evidence="2"/>
<comment type="function">
    <text evidence="2">Catalyzes a mechanistically unusual reaction, the ATP-dependent insertion of CO2 between the N7 and N8 nitrogen atoms of 7,8-diaminopelargonic acid (DAPA, also called 7,8-diammoniononanoate) to form a ureido ring.</text>
</comment>
<dbReference type="InterPro" id="IPR004472">
    <property type="entry name" value="DTB_synth_BioD"/>
</dbReference>
<keyword evidence="2" id="KW-0479">Metal-binding</keyword>
<reference evidence="3" key="1">
    <citation type="submission" date="2021-07" db="EMBL/GenBank/DDBJ databases">
        <title>Neiella marina sp. nov., isolated from the intestinal content of sea cucumber Apostichopus japonicus.</title>
        <authorList>
            <person name="Bai X."/>
        </authorList>
    </citation>
    <scope>NUCLEOTIDE SEQUENCE</scope>
    <source>
        <strain evidence="3">126</strain>
    </source>
</reference>
<dbReference type="GO" id="GO:0004141">
    <property type="term" value="F:dethiobiotin synthase activity"/>
    <property type="evidence" value="ECO:0007669"/>
    <property type="project" value="UniProtKB-EC"/>
</dbReference>
<dbReference type="PANTHER" id="PTHR43210:SF5">
    <property type="entry name" value="DETHIOBIOTIN SYNTHETASE"/>
    <property type="match status" value="1"/>
</dbReference>
<sequence length="232" mass="24826">MTVVFVTATDTDAGKTAISQAWLYGARAMGKQVLGYKPIAAGADWHNGQLINEDAQRLAEQSSADLTAGDINPVCFEPPIAPHIAAAADNKEIELAKIDQHFQQLRQIHPADFCLVEGAGGWRLPLNLQGDTLAKWPAHNKWPVVMVVGLKLGCLNHALLTAEAIYGDGCELAGWIGNGVDPTMANQQANIDSLNALLHAPCLGIVPHLKDPNPTAIWSHLNNGLTALSQRL</sequence>
<comment type="caution">
    <text evidence="2">Lacks conserved residue(s) required for the propagation of feature annotation.</text>
</comment>
<dbReference type="NCBIfam" id="TIGR00347">
    <property type="entry name" value="bioD"/>
    <property type="match status" value="1"/>
</dbReference>
<keyword evidence="4" id="KW-1185">Reference proteome</keyword>
<gene>
    <name evidence="2 3" type="primary">bioD</name>
    <name evidence="3" type="ORF">K0504_04350</name>
</gene>
<feature type="binding site" evidence="2">
    <location>
        <position position="54"/>
    </location>
    <ligand>
        <name>ATP</name>
        <dbReference type="ChEBI" id="CHEBI:30616"/>
    </ligand>
</feature>
<comment type="pathway">
    <text evidence="2">Cofactor biosynthesis; biotin biosynthesis; biotin from 7,8-diaminononanoate: step 1/2.</text>
</comment>
<dbReference type="HAMAP" id="MF_00336">
    <property type="entry name" value="BioD"/>
    <property type="match status" value="1"/>
</dbReference>
<keyword evidence="1 2" id="KW-0093">Biotin biosynthesis</keyword>